<evidence type="ECO:0000256" key="9">
    <source>
        <dbReference type="ARBA" id="ARBA00031538"/>
    </source>
</evidence>
<evidence type="ECO:0000256" key="8">
    <source>
        <dbReference type="ARBA" id="ARBA00026028"/>
    </source>
</evidence>
<reference evidence="16" key="1">
    <citation type="submission" date="2023-07" db="EMBL/GenBank/DDBJ databases">
        <title>30 novel species of actinomycetes from the DSMZ collection.</title>
        <authorList>
            <person name="Nouioui I."/>
        </authorList>
    </citation>
    <scope>NUCLEOTIDE SEQUENCE [LARGE SCALE GENOMIC DNA]</scope>
    <source>
        <strain evidence="16">DSM 45055</strain>
    </source>
</reference>
<comment type="subunit">
    <text evidence="8">Interacts with the Sec translocase complex via SecD. Specifically interacts with transmembrane segments of nascent integral membrane proteins during membrane integration.</text>
</comment>
<proteinExistence type="inferred from homology"/>
<evidence type="ECO:0000256" key="1">
    <source>
        <dbReference type="ARBA" id="ARBA00004141"/>
    </source>
</evidence>
<organism evidence="15 16">
    <name type="scientific">Streptomonospora wellingtoniae</name>
    <dbReference type="NCBI Taxonomy" id="3075544"/>
    <lineage>
        <taxon>Bacteria</taxon>
        <taxon>Bacillati</taxon>
        <taxon>Actinomycetota</taxon>
        <taxon>Actinomycetes</taxon>
        <taxon>Streptosporangiales</taxon>
        <taxon>Nocardiopsidaceae</taxon>
        <taxon>Streptomonospora</taxon>
    </lineage>
</organism>
<keyword evidence="5 13" id="KW-1133">Transmembrane helix</keyword>
<evidence type="ECO:0000256" key="10">
    <source>
        <dbReference type="ARBA" id="ARBA00033245"/>
    </source>
</evidence>
<feature type="transmembrane region" description="Helical" evidence="13">
    <location>
        <begin position="7"/>
        <end position="26"/>
    </location>
</feature>
<evidence type="ECO:0000256" key="3">
    <source>
        <dbReference type="ARBA" id="ARBA00015325"/>
    </source>
</evidence>
<sequence>MYTLPPIAAAVGVAYTAVTALTGVLAPVAGPAAAALAVVALTGLVRLALLPLSVSQVRAEKTRARLAPRMRELQRRHRKDPQRLVTEQRKVYADEGASPLAGCLPAMAQLPVFAVLYGVFVSPAAGGGANGLLDHTLGGVPLGSALGDVIAGGAGSGWAVFAVLLGVIAAAAWASRRWLTLPAMDAAAESGSPALPGARMMSFLPFATVAAAAVVPLAAGLYLATTTAWTVAERLALRRLVSG</sequence>
<dbReference type="PANTHER" id="PTHR12428:SF65">
    <property type="entry name" value="CYTOCHROME C OXIDASE ASSEMBLY PROTEIN COX18, MITOCHONDRIAL"/>
    <property type="match status" value="1"/>
</dbReference>
<dbReference type="InterPro" id="IPR001708">
    <property type="entry name" value="YidC/ALB3/OXA1/COX18"/>
</dbReference>
<feature type="transmembrane region" description="Helical" evidence="13">
    <location>
        <begin position="203"/>
        <end position="224"/>
    </location>
</feature>
<feature type="transmembrane region" description="Helical" evidence="13">
    <location>
        <begin position="110"/>
        <end position="129"/>
    </location>
</feature>
<dbReference type="PANTHER" id="PTHR12428">
    <property type="entry name" value="OXA1"/>
    <property type="match status" value="1"/>
</dbReference>
<evidence type="ECO:0000313" key="16">
    <source>
        <dbReference type="Proteomes" id="UP001183226"/>
    </source>
</evidence>
<feature type="domain" description="Membrane insertase YidC/Oxa/ALB C-terminal" evidence="14">
    <location>
        <begin position="35"/>
        <end position="238"/>
    </location>
</feature>
<evidence type="ECO:0000256" key="7">
    <source>
        <dbReference type="ARBA" id="ARBA00025034"/>
    </source>
</evidence>
<evidence type="ECO:0000256" key="12">
    <source>
        <dbReference type="RuleBase" id="RU003945"/>
    </source>
</evidence>
<gene>
    <name evidence="15" type="primary">yidC</name>
    <name evidence="15" type="ORF">RM446_20140</name>
</gene>
<evidence type="ECO:0000256" key="13">
    <source>
        <dbReference type="SAM" id="Phobius"/>
    </source>
</evidence>
<keyword evidence="4 12" id="KW-0812">Transmembrane</keyword>
<comment type="function">
    <text evidence="7">Required for the insertion and/or proper folding and/or complex formation of integral membrane proteins into the membrane. Involved in integration of membrane proteins that insert both dependently and independently of the Sec translocase complex, as well as at least some lipoproteins. Aids folding of multispanning membrane proteins.</text>
</comment>
<comment type="caution">
    <text evidence="15">The sequence shown here is derived from an EMBL/GenBank/DDBJ whole genome shotgun (WGS) entry which is preliminary data.</text>
</comment>
<evidence type="ECO:0000256" key="4">
    <source>
        <dbReference type="ARBA" id="ARBA00022692"/>
    </source>
</evidence>
<comment type="similarity">
    <text evidence="2">Belongs to the OXA1/ALB3/YidC family. Type 1 subfamily.</text>
</comment>
<accession>A0ABU2KZ03</accession>
<protein>
    <recommendedName>
        <fullName evidence="3">Membrane protein insertase YidC</fullName>
    </recommendedName>
    <alternativeName>
        <fullName evidence="11">Foldase YidC</fullName>
    </alternativeName>
    <alternativeName>
        <fullName evidence="10">Membrane integrase YidC</fullName>
    </alternativeName>
    <alternativeName>
        <fullName evidence="9">Membrane protein YidC</fullName>
    </alternativeName>
</protein>
<comment type="subcellular location">
    <subcellularLocation>
        <location evidence="1 12">Membrane</location>
        <topology evidence="1 12">Multi-pass membrane protein</topology>
    </subcellularLocation>
</comment>
<evidence type="ECO:0000256" key="6">
    <source>
        <dbReference type="ARBA" id="ARBA00023136"/>
    </source>
</evidence>
<dbReference type="RefSeq" id="WP_311546937.1">
    <property type="nucleotide sequence ID" value="NZ_JAVREK010000025.1"/>
</dbReference>
<evidence type="ECO:0000313" key="15">
    <source>
        <dbReference type="EMBL" id="MDT0304436.1"/>
    </source>
</evidence>
<feature type="transmembrane region" description="Helical" evidence="13">
    <location>
        <begin position="149"/>
        <end position="174"/>
    </location>
</feature>
<name>A0ABU2KZ03_9ACTN</name>
<dbReference type="Proteomes" id="UP001183226">
    <property type="component" value="Unassembled WGS sequence"/>
</dbReference>
<keyword evidence="16" id="KW-1185">Reference proteome</keyword>
<feature type="transmembrane region" description="Helical" evidence="13">
    <location>
        <begin position="32"/>
        <end position="54"/>
    </location>
</feature>
<dbReference type="NCBIfam" id="TIGR03592">
    <property type="entry name" value="yidC_oxa1_cterm"/>
    <property type="match status" value="1"/>
</dbReference>
<keyword evidence="6 13" id="KW-0472">Membrane</keyword>
<dbReference type="InterPro" id="IPR028055">
    <property type="entry name" value="YidC/Oxa/ALB_C"/>
</dbReference>
<dbReference type="Pfam" id="PF02096">
    <property type="entry name" value="60KD_IMP"/>
    <property type="match status" value="1"/>
</dbReference>
<evidence type="ECO:0000256" key="11">
    <source>
        <dbReference type="ARBA" id="ARBA00033342"/>
    </source>
</evidence>
<evidence type="ECO:0000259" key="14">
    <source>
        <dbReference type="Pfam" id="PF02096"/>
    </source>
</evidence>
<evidence type="ECO:0000256" key="2">
    <source>
        <dbReference type="ARBA" id="ARBA00010527"/>
    </source>
</evidence>
<evidence type="ECO:0000256" key="5">
    <source>
        <dbReference type="ARBA" id="ARBA00022989"/>
    </source>
</evidence>
<dbReference type="EMBL" id="JAVREK010000025">
    <property type="protein sequence ID" value="MDT0304436.1"/>
    <property type="molecule type" value="Genomic_DNA"/>
</dbReference>